<evidence type="ECO:0000313" key="11">
    <source>
        <dbReference type="Proteomes" id="UP001174909"/>
    </source>
</evidence>
<dbReference type="Gene3D" id="1.10.1420.10">
    <property type="match status" value="2"/>
</dbReference>
<dbReference type="GO" id="GO:0030983">
    <property type="term" value="F:mismatched DNA binding"/>
    <property type="evidence" value="ECO:0007669"/>
    <property type="project" value="InterPro"/>
</dbReference>
<sequence length="822" mass="90819">MTTPVRRQYLGVKREHQDEILLFRMGDFYETFDDDARLLSRELEIALTSREFGKGQRVPLAGIPYHSLEASLARLIKKGYKVAICEQVSDPATSKGIVDREVVRVVTPGTVIEDTLLEQKANNYLAALVVEGDAAGLSWVDITTSEFATTQFDLSHLSVEMARLQPSELLVPDGQPDVDDLDIGDRTMLTPLAADAFHADWARETLLRHFGVASLESFGCEGQALAVRAAGAVIDYLEQTQRSAVGQINTLYTYSTADYMVLDAQTRRNLELYEGGRWGSDAVEWFHRSALRRERVVMLLEAVSDMERLVNRVRGHSATPRDLVGLANSLEAAPKIKVILCEDDDADKVEWLAERITDNGEVIELVRQSISDDPPLSVGDGNVIRKGFSPDLDEVRGASRNAQDYIARLEQKERERTGIKSLKVGYNRVFGYYIEISNSNLAQAPEDYVRRQTLVGGERFITPEMKEYESLILNAQDRIGEIEGALFRQVCQQVAGHAEQILSTARAIANIDVFASLAEVASRFGYVRPVLDEGDAVTIKQGRHPVVERMLPAGDFVANDAALASGGEQLIILTGPNMAGKSTYIRQVAVIVLMAQIGSFVPADSARVGVCDRIFTRVGLQDDLAMGQSTFMVEMVETAAILNHATPRSLIVLDEIGRGTSTYDGLAIARAVAEHLHNNPRLGCKTLFATHYHELTQLADILPRAFNYNVVVSEDKGQVVFLRNIAPGGADRSYGVHVARLAGMPASVVNRAWDVLAELEDDSRVNRSSPRRRRGSPQPQQMPLLTFTSPVVDELLALDVASMTPLDAINKLYELQERAREE</sequence>
<dbReference type="SUPFAM" id="SSF48334">
    <property type="entry name" value="DNA repair protein MutS, domain III"/>
    <property type="match status" value="1"/>
</dbReference>
<dbReference type="InterPro" id="IPR036187">
    <property type="entry name" value="DNA_mismatch_repair_MutS_sf"/>
</dbReference>
<keyword evidence="4" id="KW-0067">ATP-binding</keyword>
<keyword evidence="3 7" id="KW-0227">DNA damage</keyword>
<dbReference type="SMART" id="SM00533">
    <property type="entry name" value="MUTSd"/>
    <property type="match status" value="1"/>
</dbReference>
<dbReference type="PIRSF" id="PIRSF037677">
    <property type="entry name" value="DNA_mis_repair_Msh6"/>
    <property type="match status" value="1"/>
</dbReference>
<dbReference type="HAMAP" id="MF_00096">
    <property type="entry name" value="MutS"/>
    <property type="match status" value="1"/>
</dbReference>
<dbReference type="Proteomes" id="UP001174909">
    <property type="component" value="Unassembled WGS sequence"/>
</dbReference>
<dbReference type="FunFam" id="3.40.1170.10:FF:000001">
    <property type="entry name" value="DNA mismatch repair protein MutS"/>
    <property type="match status" value="1"/>
</dbReference>
<dbReference type="InterPro" id="IPR007695">
    <property type="entry name" value="DNA_mismatch_repair_MutS-lik_N"/>
</dbReference>
<comment type="similarity">
    <text evidence="1 7">Belongs to the DNA mismatch repair MutS family.</text>
</comment>
<dbReference type="InterPro" id="IPR036678">
    <property type="entry name" value="MutS_con_dom_sf"/>
</dbReference>
<protein>
    <submittedName>
        <fullName evidence="10">DNA mismatch repair protein MutS</fullName>
    </submittedName>
</protein>
<keyword evidence="2 7" id="KW-0547">Nucleotide-binding</keyword>
<gene>
    <name evidence="10" type="ORF">GBAR_LOCUS7881</name>
</gene>
<dbReference type="EMBL" id="CASHTH010001174">
    <property type="protein sequence ID" value="CAI8012269.1"/>
    <property type="molecule type" value="Genomic_DNA"/>
</dbReference>
<dbReference type="InterPro" id="IPR000432">
    <property type="entry name" value="DNA_mismatch_repair_MutS_C"/>
</dbReference>
<dbReference type="NCBIfam" id="TIGR01070">
    <property type="entry name" value="mutS1"/>
    <property type="match status" value="1"/>
</dbReference>
<dbReference type="InterPro" id="IPR007696">
    <property type="entry name" value="DNA_mismatch_repair_MutS_core"/>
</dbReference>
<evidence type="ECO:0000259" key="9">
    <source>
        <dbReference type="PROSITE" id="PS00486"/>
    </source>
</evidence>
<dbReference type="GO" id="GO:0005524">
    <property type="term" value="F:ATP binding"/>
    <property type="evidence" value="ECO:0007669"/>
    <property type="project" value="UniProtKB-KW"/>
</dbReference>
<dbReference type="PANTHER" id="PTHR11361">
    <property type="entry name" value="DNA MISMATCH REPAIR PROTEIN MUTS FAMILY MEMBER"/>
    <property type="match status" value="1"/>
</dbReference>
<evidence type="ECO:0000256" key="6">
    <source>
        <dbReference type="ARBA" id="ARBA00023204"/>
    </source>
</evidence>
<dbReference type="Pfam" id="PF05190">
    <property type="entry name" value="MutS_IV"/>
    <property type="match status" value="1"/>
</dbReference>
<accession>A0AA35RIS9</accession>
<evidence type="ECO:0000256" key="1">
    <source>
        <dbReference type="ARBA" id="ARBA00006271"/>
    </source>
</evidence>
<dbReference type="GO" id="GO:0005829">
    <property type="term" value="C:cytosol"/>
    <property type="evidence" value="ECO:0007669"/>
    <property type="project" value="TreeGrafter"/>
</dbReference>
<keyword evidence="11" id="KW-1185">Reference proteome</keyword>
<evidence type="ECO:0000256" key="8">
    <source>
        <dbReference type="SAM" id="MobiDB-lite"/>
    </source>
</evidence>
<comment type="function">
    <text evidence="7">Component of the post-replicative DNA mismatch repair system (MMR).</text>
</comment>
<dbReference type="FunFam" id="3.40.50.300:FF:001579">
    <property type="entry name" value="DNA mismatch repair protein MutS"/>
    <property type="match status" value="1"/>
</dbReference>
<dbReference type="SUPFAM" id="SSF52540">
    <property type="entry name" value="P-loop containing nucleoside triphosphate hydrolases"/>
    <property type="match status" value="1"/>
</dbReference>
<dbReference type="SUPFAM" id="SSF53150">
    <property type="entry name" value="DNA repair protein MutS, domain II"/>
    <property type="match status" value="1"/>
</dbReference>
<organism evidence="10 11">
    <name type="scientific">Geodia barretti</name>
    <name type="common">Barrett's horny sponge</name>
    <dbReference type="NCBI Taxonomy" id="519541"/>
    <lineage>
        <taxon>Eukaryota</taxon>
        <taxon>Metazoa</taxon>
        <taxon>Porifera</taxon>
        <taxon>Demospongiae</taxon>
        <taxon>Heteroscleromorpha</taxon>
        <taxon>Tetractinellida</taxon>
        <taxon>Astrophorina</taxon>
        <taxon>Geodiidae</taxon>
        <taxon>Geodia</taxon>
    </lineage>
</organism>
<keyword evidence="5 7" id="KW-0238">DNA-binding</keyword>
<dbReference type="InterPro" id="IPR027417">
    <property type="entry name" value="P-loop_NTPase"/>
</dbReference>
<dbReference type="GO" id="GO:0140664">
    <property type="term" value="F:ATP-dependent DNA damage sensor activity"/>
    <property type="evidence" value="ECO:0007669"/>
    <property type="project" value="InterPro"/>
</dbReference>
<evidence type="ECO:0000256" key="7">
    <source>
        <dbReference type="RuleBase" id="RU003756"/>
    </source>
</evidence>
<dbReference type="PROSITE" id="PS00486">
    <property type="entry name" value="DNA_MISMATCH_REPAIR_2"/>
    <property type="match status" value="1"/>
</dbReference>
<dbReference type="InterPro" id="IPR005748">
    <property type="entry name" value="DNA_mismatch_repair_MutS"/>
</dbReference>
<keyword evidence="6 7" id="KW-0234">DNA repair</keyword>
<feature type="region of interest" description="Disordered" evidence="8">
    <location>
        <begin position="764"/>
        <end position="783"/>
    </location>
</feature>
<proteinExistence type="inferred from homology"/>
<evidence type="ECO:0000256" key="4">
    <source>
        <dbReference type="ARBA" id="ARBA00022840"/>
    </source>
</evidence>
<reference evidence="10" key="1">
    <citation type="submission" date="2023-03" db="EMBL/GenBank/DDBJ databases">
        <authorList>
            <person name="Steffen K."/>
            <person name="Cardenas P."/>
        </authorList>
    </citation>
    <scope>NUCLEOTIDE SEQUENCE</scope>
</reference>
<dbReference type="CDD" id="cd03284">
    <property type="entry name" value="ABC_MutS1"/>
    <property type="match status" value="1"/>
</dbReference>
<dbReference type="Gene3D" id="3.40.50.300">
    <property type="entry name" value="P-loop containing nucleotide triphosphate hydrolases"/>
    <property type="match status" value="1"/>
</dbReference>
<dbReference type="Gene3D" id="3.40.1170.10">
    <property type="entry name" value="DNA repair protein MutS, domain I"/>
    <property type="match status" value="1"/>
</dbReference>
<evidence type="ECO:0000313" key="10">
    <source>
        <dbReference type="EMBL" id="CAI8012269.1"/>
    </source>
</evidence>
<dbReference type="Pfam" id="PF05188">
    <property type="entry name" value="MutS_II"/>
    <property type="match status" value="1"/>
</dbReference>
<dbReference type="SUPFAM" id="SSF55271">
    <property type="entry name" value="DNA repair protein MutS, domain I"/>
    <property type="match status" value="1"/>
</dbReference>
<dbReference type="GO" id="GO:0006298">
    <property type="term" value="P:mismatch repair"/>
    <property type="evidence" value="ECO:0007669"/>
    <property type="project" value="InterPro"/>
</dbReference>
<evidence type="ECO:0000256" key="2">
    <source>
        <dbReference type="ARBA" id="ARBA00022741"/>
    </source>
</evidence>
<dbReference type="NCBIfam" id="NF003810">
    <property type="entry name" value="PRK05399.1"/>
    <property type="match status" value="1"/>
</dbReference>
<dbReference type="InterPro" id="IPR007860">
    <property type="entry name" value="DNA_mmatch_repair_MutS_con_dom"/>
</dbReference>
<dbReference type="Gene3D" id="3.30.420.110">
    <property type="entry name" value="MutS, connector domain"/>
    <property type="match status" value="1"/>
</dbReference>
<dbReference type="InterPro" id="IPR045076">
    <property type="entry name" value="MutS"/>
</dbReference>
<comment type="caution">
    <text evidence="10">The sequence shown here is derived from an EMBL/GenBank/DDBJ whole genome shotgun (WGS) entry which is preliminary data.</text>
</comment>
<dbReference type="InterPro" id="IPR016151">
    <property type="entry name" value="DNA_mismatch_repair_MutS_N"/>
</dbReference>
<dbReference type="InterPro" id="IPR017261">
    <property type="entry name" value="DNA_mismatch_repair_MutS/MSH"/>
</dbReference>
<evidence type="ECO:0000256" key="5">
    <source>
        <dbReference type="ARBA" id="ARBA00023125"/>
    </source>
</evidence>
<dbReference type="InterPro" id="IPR007861">
    <property type="entry name" value="DNA_mismatch_repair_MutS_clamp"/>
</dbReference>
<dbReference type="PANTHER" id="PTHR11361:SF34">
    <property type="entry name" value="DNA MISMATCH REPAIR PROTEIN MSH1, MITOCHONDRIAL"/>
    <property type="match status" value="1"/>
</dbReference>
<dbReference type="SMART" id="SM00534">
    <property type="entry name" value="MUTSac"/>
    <property type="match status" value="1"/>
</dbReference>
<feature type="domain" description="DNA mismatch repair proteins mutS family" evidence="9">
    <location>
        <begin position="649"/>
        <end position="665"/>
    </location>
</feature>
<dbReference type="AlphaFoldDB" id="A0AA35RIS9"/>
<evidence type="ECO:0000256" key="3">
    <source>
        <dbReference type="ARBA" id="ARBA00022763"/>
    </source>
</evidence>
<dbReference type="Pfam" id="PF00488">
    <property type="entry name" value="MutS_V"/>
    <property type="match status" value="1"/>
</dbReference>
<dbReference type="Pfam" id="PF05192">
    <property type="entry name" value="MutS_III"/>
    <property type="match status" value="1"/>
</dbReference>
<name>A0AA35RIS9_GEOBA</name>
<dbReference type="Pfam" id="PF01624">
    <property type="entry name" value="MutS_I"/>
    <property type="match status" value="1"/>
</dbReference>